<comment type="caution">
    <text evidence="1">The sequence shown here is derived from an EMBL/GenBank/DDBJ whole genome shotgun (WGS) entry which is preliminary data.</text>
</comment>
<protein>
    <recommendedName>
        <fullName evidence="3">DUF192 domain-containing protein</fullName>
    </recommendedName>
</protein>
<dbReference type="Proteomes" id="UP000295341">
    <property type="component" value="Unassembled WGS sequence"/>
</dbReference>
<dbReference type="AlphaFoldDB" id="A0A4V6Q4C4"/>
<proteinExistence type="predicted"/>
<dbReference type="InterPro" id="IPR038695">
    <property type="entry name" value="Saro_0823-like_sf"/>
</dbReference>
<gene>
    <name evidence="1" type="ORF">DFR24_0045</name>
</gene>
<dbReference type="EMBL" id="SOBT01000008">
    <property type="protein sequence ID" value="TDU30696.1"/>
    <property type="molecule type" value="Genomic_DNA"/>
</dbReference>
<organism evidence="1 2">
    <name type="scientific">Panacagrimonas perspica</name>
    <dbReference type="NCBI Taxonomy" id="381431"/>
    <lineage>
        <taxon>Bacteria</taxon>
        <taxon>Pseudomonadati</taxon>
        <taxon>Pseudomonadota</taxon>
        <taxon>Gammaproteobacteria</taxon>
        <taxon>Nevskiales</taxon>
        <taxon>Nevskiaceae</taxon>
        <taxon>Panacagrimonas</taxon>
    </lineage>
</organism>
<keyword evidence="2" id="KW-1185">Reference proteome</keyword>
<reference evidence="1 2" key="1">
    <citation type="submission" date="2019-03" db="EMBL/GenBank/DDBJ databases">
        <title>Genomic Encyclopedia of Type Strains, Phase IV (KMG-IV): sequencing the most valuable type-strain genomes for metagenomic binning, comparative biology and taxonomic classification.</title>
        <authorList>
            <person name="Goeker M."/>
        </authorList>
    </citation>
    <scope>NUCLEOTIDE SEQUENCE [LARGE SCALE GENOMIC DNA]</scope>
    <source>
        <strain evidence="1 2">DSM 26377</strain>
    </source>
</reference>
<dbReference type="Pfam" id="PF02643">
    <property type="entry name" value="DUF192"/>
    <property type="match status" value="1"/>
</dbReference>
<name>A0A4V6Q4C4_9GAMM</name>
<sequence>MVARAYDQEGQLIFTRVFLPSTFLQRLRGLLGRKAPYLRDAWWFKPCSAIHTFGMRFPIDVLHLSREGRILRISAAVPPSRISICAAGHQVVELREGAAAALRLEVGNRLEVRR</sequence>
<evidence type="ECO:0000313" key="1">
    <source>
        <dbReference type="EMBL" id="TDU30696.1"/>
    </source>
</evidence>
<dbReference type="InterPro" id="IPR003795">
    <property type="entry name" value="DUF192"/>
</dbReference>
<accession>A0A4V6Q4C4</accession>
<evidence type="ECO:0008006" key="3">
    <source>
        <dbReference type="Google" id="ProtNLM"/>
    </source>
</evidence>
<dbReference type="Gene3D" id="2.60.120.1140">
    <property type="entry name" value="Protein of unknown function DUF192"/>
    <property type="match status" value="1"/>
</dbReference>
<evidence type="ECO:0000313" key="2">
    <source>
        <dbReference type="Proteomes" id="UP000295341"/>
    </source>
</evidence>